<feature type="transmembrane region" description="Helical" evidence="1">
    <location>
        <begin position="21"/>
        <end position="43"/>
    </location>
</feature>
<keyword evidence="1" id="KW-0472">Membrane</keyword>
<gene>
    <name evidence="2" type="ORF">R1CP_19140</name>
</gene>
<evidence type="ECO:0000313" key="3">
    <source>
        <dbReference type="Proteomes" id="UP000186108"/>
    </source>
</evidence>
<proteinExistence type="predicted"/>
<dbReference type="Proteomes" id="UP000186108">
    <property type="component" value="Chromosome"/>
</dbReference>
<protein>
    <recommendedName>
        <fullName evidence="4">DUF3105 domain-containing protein</fullName>
    </recommendedName>
</protein>
<organism evidence="2 3">
    <name type="scientific">Rhodococcus opacus</name>
    <name type="common">Nocardia opaca</name>
    <dbReference type="NCBI Taxonomy" id="37919"/>
    <lineage>
        <taxon>Bacteria</taxon>
        <taxon>Bacillati</taxon>
        <taxon>Actinomycetota</taxon>
        <taxon>Actinomycetes</taxon>
        <taxon>Mycobacteriales</taxon>
        <taxon>Nocardiaceae</taxon>
        <taxon>Rhodococcus</taxon>
    </lineage>
</organism>
<dbReference type="RefSeq" id="WP_231137603.1">
    <property type="nucleotide sequence ID" value="NZ_CP009111.1"/>
</dbReference>
<dbReference type="EMBL" id="CP009111">
    <property type="protein sequence ID" value="ANS28512.1"/>
    <property type="molecule type" value="Genomic_DNA"/>
</dbReference>
<accession>A0A1B1K795</accession>
<dbReference type="PATRIC" id="fig|37919.13.peg.3984"/>
<dbReference type="AlphaFoldDB" id="A0A1B1K795"/>
<dbReference type="InterPro" id="IPR021454">
    <property type="entry name" value="DUF3105"/>
</dbReference>
<keyword evidence="1" id="KW-1133">Transmembrane helix</keyword>
<reference evidence="2 3" key="1">
    <citation type="submission" date="2014-07" db="EMBL/GenBank/DDBJ databases">
        <authorList>
            <person name="Zhang J.E."/>
            <person name="Yang H."/>
            <person name="Guo J."/>
            <person name="Deng Z."/>
            <person name="Luo H."/>
            <person name="Luo M."/>
            <person name="Zhao B."/>
        </authorList>
    </citation>
    <scope>NUCLEOTIDE SEQUENCE [LARGE SCALE GENOMIC DNA]</scope>
    <source>
        <strain evidence="2 3">1CP</strain>
    </source>
</reference>
<dbReference type="Pfam" id="PF11303">
    <property type="entry name" value="DUF3105"/>
    <property type="match status" value="1"/>
</dbReference>
<evidence type="ECO:0000313" key="2">
    <source>
        <dbReference type="EMBL" id="ANS28512.1"/>
    </source>
</evidence>
<name>A0A1B1K795_RHOOP</name>
<keyword evidence="1" id="KW-0812">Transmembrane</keyword>
<sequence length="264" mass="28492">MTNDRSVDPKSRLSPGLRRRLPWLLLAAVVVVVGAVAVVAYALTSGADEGREAHGFSPNADNPDPSLGIEGIVTVDYPPAAHVQAPQRVAYDQSPPFGGAHDQYWATCTGIVYPEAIRSENAVHSLEHGAVWVTYDPDRLDDDDIAALAENVDGAPYTLMSPYPGLDSTVSLQSWGHQLKLDDVHDRRISDFLTALRQNPNTYPEPGATCSTVRGGFDPADPPPFDPSAPGADAFPVEAENYLPENVLRVSISRSPIRRISRST</sequence>
<evidence type="ECO:0008006" key="4">
    <source>
        <dbReference type="Google" id="ProtNLM"/>
    </source>
</evidence>
<evidence type="ECO:0000256" key="1">
    <source>
        <dbReference type="SAM" id="Phobius"/>
    </source>
</evidence>